<dbReference type="GO" id="GO:0045893">
    <property type="term" value="P:positive regulation of DNA-templated transcription"/>
    <property type="evidence" value="ECO:0007669"/>
    <property type="project" value="UniProtKB-ARBA"/>
</dbReference>
<sequence length="401" mass="44691">QAWAKVSGRYEGCPEDPAKWKTNFRCALRSTRMFVLVDDRSKCGDDPHKVFAIAPGEPDPMGGLGWAISGHPTHAAFLAAALWRGEERDFGSPDPVVDQQPLHQQPQVTGWACELGGWTPTATAQALHPHVPGVHPSCSPAPGRNMGQGKAGCPPSAVVIPHPASLCSWSLTPKTWPQKALPQVDANGIIPILDISIYYRGKLFHQEEVGGSQCLLAYQFCDPAVVLRPGHLVHFPSPAKLADSKQRHFTEELLRSAGLQLEQRAHKLFATRLKKCKVFWALSQQLEGVGDPPRNLLYRDQETPIFDFNEFCTELRDFRNGQRQRSPDFTIYLCFGQSFSKARPKESKLILVKLVPKFCEYWYEQVLREGASSLDSGTVSLQLSDSFSLFELIEQCNMQID</sequence>
<evidence type="ECO:0000259" key="1">
    <source>
        <dbReference type="PROSITE" id="PS51507"/>
    </source>
</evidence>
<feature type="non-terminal residue" evidence="2">
    <location>
        <position position="1"/>
    </location>
</feature>
<dbReference type="SUPFAM" id="SSF49879">
    <property type="entry name" value="SMAD/FHA domain"/>
    <property type="match status" value="1"/>
</dbReference>
<dbReference type="GO" id="GO:0002376">
    <property type="term" value="P:immune system process"/>
    <property type="evidence" value="ECO:0007669"/>
    <property type="project" value="TreeGrafter"/>
</dbReference>
<gene>
    <name evidence="2" type="primary">Irf3</name>
    <name evidence="2" type="ORF">PANHAL_R04508</name>
</gene>
<dbReference type="InterPro" id="IPR008984">
    <property type="entry name" value="SMAD_FHA_dom_sf"/>
</dbReference>
<dbReference type="Pfam" id="PF10401">
    <property type="entry name" value="IRF-3"/>
    <property type="match status" value="1"/>
</dbReference>
<dbReference type="InterPro" id="IPR036390">
    <property type="entry name" value="WH_DNA-bd_sf"/>
</dbReference>
<dbReference type="PROSITE" id="PS51507">
    <property type="entry name" value="IRF_2"/>
    <property type="match status" value="1"/>
</dbReference>
<dbReference type="PANTHER" id="PTHR11949:SF2">
    <property type="entry name" value="INTERFERON REGULATORY FACTOR 7"/>
    <property type="match status" value="1"/>
</dbReference>
<name>A0A7L2WDR4_PANHA</name>
<proteinExistence type="predicted"/>
<organism evidence="2 3">
    <name type="scientific">Pandion haliaetus</name>
    <name type="common">Osprey</name>
    <name type="synonym">Falco haliaetus</name>
    <dbReference type="NCBI Taxonomy" id="56262"/>
    <lineage>
        <taxon>Eukaryota</taxon>
        <taxon>Metazoa</taxon>
        <taxon>Chordata</taxon>
        <taxon>Craniata</taxon>
        <taxon>Vertebrata</taxon>
        <taxon>Euteleostomi</taxon>
        <taxon>Archelosauria</taxon>
        <taxon>Archosauria</taxon>
        <taxon>Dinosauria</taxon>
        <taxon>Saurischia</taxon>
        <taxon>Theropoda</taxon>
        <taxon>Coelurosauria</taxon>
        <taxon>Aves</taxon>
        <taxon>Neognathae</taxon>
        <taxon>Neoaves</taxon>
        <taxon>Telluraves</taxon>
        <taxon>Accipitrimorphae</taxon>
        <taxon>Accipitriformes</taxon>
        <taxon>Pandionidae</taxon>
        <taxon>Pandion</taxon>
    </lineage>
</organism>
<evidence type="ECO:0000313" key="2">
    <source>
        <dbReference type="EMBL" id="NXS68426.1"/>
    </source>
</evidence>
<dbReference type="AlphaFoldDB" id="A0A7L2WDR4"/>
<dbReference type="Gene3D" id="2.60.200.10">
    <property type="match status" value="1"/>
</dbReference>
<keyword evidence="3" id="KW-1185">Reference proteome</keyword>
<dbReference type="InterPro" id="IPR019471">
    <property type="entry name" value="Interferon_reg_factor-3"/>
</dbReference>
<dbReference type="GO" id="GO:0000981">
    <property type="term" value="F:DNA-binding transcription factor activity, RNA polymerase II-specific"/>
    <property type="evidence" value="ECO:0007669"/>
    <property type="project" value="TreeGrafter"/>
</dbReference>
<reference evidence="2 3" key="1">
    <citation type="submission" date="2019-09" db="EMBL/GenBank/DDBJ databases">
        <title>Bird 10,000 Genomes (B10K) Project - Family phase.</title>
        <authorList>
            <person name="Zhang G."/>
        </authorList>
    </citation>
    <scope>NUCLEOTIDE SEQUENCE [LARGE SCALE GENOMIC DNA]</scope>
    <source>
        <strain evidence="2">B10K-DU-012-58</strain>
        <tissue evidence="2">Muscle</tissue>
    </source>
</reference>
<evidence type="ECO:0000313" key="3">
    <source>
        <dbReference type="Proteomes" id="UP000580171"/>
    </source>
</evidence>
<dbReference type="EMBL" id="VYZV01014089">
    <property type="protein sequence ID" value="NXS68426.1"/>
    <property type="molecule type" value="Genomic_DNA"/>
</dbReference>
<dbReference type="Gene3D" id="1.10.10.10">
    <property type="entry name" value="Winged helix-like DNA-binding domain superfamily/Winged helix DNA-binding domain"/>
    <property type="match status" value="1"/>
</dbReference>
<feature type="non-terminal residue" evidence="2">
    <location>
        <position position="401"/>
    </location>
</feature>
<dbReference type="GO" id="GO:0000978">
    <property type="term" value="F:RNA polymerase II cis-regulatory region sequence-specific DNA binding"/>
    <property type="evidence" value="ECO:0007669"/>
    <property type="project" value="TreeGrafter"/>
</dbReference>
<dbReference type="Pfam" id="PF00605">
    <property type="entry name" value="IRF"/>
    <property type="match status" value="1"/>
</dbReference>
<feature type="domain" description="IRF tryptophan pentad repeat" evidence="1">
    <location>
        <begin position="1"/>
        <end position="55"/>
    </location>
</feature>
<dbReference type="PANTHER" id="PTHR11949">
    <property type="entry name" value="INTERFERON REGULATORY FACTOR"/>
    <property type="match status" value="1"/>
</dbReference>
<dbReference type="GO" id="GO:0005634">
    <property type="term" value="C:nucleus"/>
    <property type="evidence" value="ECO:0007669"/>
    <property type="project" value="TreeGrafter"/>
</dbReference>
<comment type="caution">
    <text evidence="2">The sequence shown here is derived from an EMBL/GenBank/DDBJ whole genome shotgun (WGS) entry which is preliminary data.</text>
</comment>
<dbReference type="SUPFAM" id="SSF46785">
    <property type="entry name" value="Winged helix' DNA-binding domain"/>
    <property type="match status" value="1"/>
</dbReference>
<dbReference type="OrthoDB" id="8691508at2759"/>
<dbReference type="Proteomes" id="UP000580171">
    <property type="component" value="Unassembled WGS sequence"/>
</dbReference>
<accession>A0A7L2WDR4</accession>
<dbReference type="InterPro" id="IPR017855">
    <property type="entry name" value="SMAD-like_dom_sf"/>
</dbReference>
<protein>
    <submittedName>
        <fullName evidence="2">IRF3 factor</fullName>
    </submittedName>
</protein>
<dbReference type="SMART" id="SM01243">
    <property type="entry name" value="IRF-3"/>
    <property type="match status" value="1"/>
</dbReference>
<dbReference type="InterPro" id="IPR001346">
    <property type="entry name" value="Interferon_reg_fact_DNA-bd_dom"/>
</dbReference>
<dbReference type="InterPro" id="IPR036388">
    <property type="entry name" value="WH-like_DNA-bd_sf"/>
</dbReference>